<evidence type="ECO:0000256" key="4">
    <source>
        <dbReference type="ARBA" id="ARBA00022691"/>
    </source>
</evidence>
<name>A0ABR0JFV9_9EURO</name>
<keyword evidence="4 5" id="KW-0949">S-adenosyl-L-methionine</keyword>
<gene>
    <name evidence="7" type="ORF">LTR69_004580</name>
</gene>
<dbReference type="InterPro" id="IPR050390">
    <property type="entry name" value="C5-Methyltransferase"/>
</dbReference>
<dbReference type="PANTHER" id="PTHR10629:SF52">
    <property type="entry name" value="DNA (CYTOSINE-5)-METHYLTRANSFERASE 1"/>
    <property type="match status" value="1"/>
</dbReference>
<keyword evidence="8" id="KW-1185">Reference proteome</keyword>
<keyword evidence="2 5" id="KW-0489">Methyltransferase</keyword>
<evidence type="ECO:0000256" key="5">
    <source>
        <dbReference type="PROSITE-ProRule" id="PRU01016"/>
    </source>
</evidence>
<feature type="compositionally biased region" description="Polar residues" evidence="6">
    <location>
        <begin position="16"/>
        <end position="25"/>
    </location>
</feature>
<reference evidence="7 8" key="1">
    <citation type="submission" date="2023-08" db="EMBL/GenBank/DDBJ databases">
        <title>Black Yeasts Isolated from many extreme environments.</title>
        <authorList>
            <person name="Coleine C."/>
            <person name="Stajich J.E."/>
            <person name="Selbmann L."/>
        </authorList>
    </citation>
    <scope>NUCLEOTIDE SEQUENCE [LARGE SCALE GENOMIC DNA]</scope>
    <source>
        <strain evidence="7 8">CCFEE 6328</strain>
    </source>
</reference>
<feature type="active site" evidence="5">
    <location>
        <position position="382"/>
    </location>
</feature>
<dbReference type="PRINTS" id="PR00105">
    <property type="entry name" value="C5METTRFRASE"/>
</dbReference>
<organism evidence="7 8">
    <name type="scientific">Exophiala sideris</name>
    <dbReference type="NCBI Taxonomy" id="1016849"/>
    <lineage>
        <taxon>Eukaryota</taxon>
        <taxon>Fungi</taxon>
        <taxon>Dikarya</taxon>
        <taxon>Ascomycota</taxon>
        <taxon>Pezizomycotina</taxon>
        <taxon>Eurotiomycetes</taxon>
        <taxon>Chaetothyriomycetidae</taxon>
        <taxon>Chaetothyriales</taxon>
        <taxon>Herpotrichiellaceae</taxon>
        <taxon>Exophiala</taxon>
    </lineage>
</organism>
<dbReference type="SUPFAM" id="SSF53335">
    <property type="entry name" value="S-adenosyl-L-methionine-dependent methyltransferases"/>
    <property type="match status" value="1"/>
</dbReference>
<sequence length="613" mass="67328">MSRSTSNHSRRRSHSPGLQSSNASPSRHGPARPQNGFPSSIAQQARPEAIIDLTQSDEEGSQQSPYDLTRDVSEDLEVLVGIEDRNRAAGYGSVDSVQVGPGNWGLTQNMLATYHELEAKHRQDVELKDGTFMRISAQAWDDNNEGWIIGRRLFPQGVPGLLLPQAANELVWMSYCDNNADEYYRTVRVREADILRECKIIFTNVPHSMLNISHVRYAPESVFFCRWKRIQSLEEKTQKGMVNKQKAGKVEVIDVVDADTDAVDLRQGGSLSPRMAPAAIRRLFRGPENCKLGGSSGSGAAAKYSYADFFCGAGGASQAAHDAGLALQMALDFDKDAIQTYTSNFARPGLEIREVAISDFIRDHAAEKRIFLVDILHASPPCQPFSPANTTPNEALNEMNEASFTAVSDILKICKPRVVTLEETEGILRGSSRDFFQALISYFVELGYSLQWKAVEMMRYGVPQTRSRLILIASGPGEKLPPFPAATHGPGLQPFPTIAQAIGNIRPHPMLHDEEGTYHFRRPRRPFDANRASGTITCGGGASDSVYHPAGLRKYTPAELLAIQTFPATFRIAGTLGSMRKQIGNAVPPKCFGVIFRGIAMSLKNTDTSELSG</sequence>
<dbReference type="PROSITE" id="PS51679">
    <property type="entry name" value="SAM_MT_C5"/>
    <property type="match status" value="1"/>
</dbReference>
<dbReference type="Proteomes" id="UP001345691">
    <property type="component" value="Unassembled WGS sequence"/>
</dbReference>
<comment type="similarity">
    <text evidence="5">Belongs to the class I-like SAM-binding methyltransferase superfamily. C5-methyltransferase family.</text>
</comment>
<keyword evidence="3 5" id="KW-0808">Transferase</keyword>
<evidence type="ECO:0000313" key="7">
    <source>
        <dbReference type="EMBL" id="KAK5062222.1"/>
    </source>
</evidence>
<evidence type="ECO:0000256" key="3">
    <source>
        <dbReference type="ARBA" id="ARBA00022679"/>
    </source>
</evidence>
<dbReference type="Gene3D" id="3.90.120.10">
    <property type="entry name" value="DNA Methylase, subunit A, domain 2"/>
    <property type="match status" value="1"/>
</dbReference>
<feature type="region of interest" description="Disordered" evidence="6">
    <location>
        <begin position="1"/>
        <end position="48"/>
    </location>
</feature>
<dbReference type="PROSITE" id="PS00094">
    <property type="entry name" value="C5_MTASE_1"/>
    <property type="match status" value="1"/>
</dbReference>
<protein>
    <recommendedName>
        <fullName evidence="1">DNA (cytosine-5-)-methyltransferase</fullName>
        <ecNumber evidence="1">2.1.1.37</ecNumber>
    </recommendedName>
</protein>
<comment type="caution">
    <text evidence="7">The sequence shown here is derived from an EMBL/GenBank/DDBJ whole genome shotgun (WGS) entry which is preliminary data.</text>
</comment>
<dbReference type="EC" id="2.1.1.37" evidence="1"/>
<evidence type="ECO:0000313" key="8">
    <source>
        <dbReference type="Proteomes" id="UP001345691"/>
    </source>
</evidence>
<evidence type="ECO:0000256" key="1">
    <source>
        <dbReference type="ARBA" id="ARBA00011975"/>
    </source>
</evidence>
<dbReference type="InterPro" id="IPR001525">
    <property type="entry name" value="C5_MeTfrase"/>
</dbReference>
<accession>A0ABR0JFV9</accession>
<evidence type="ECO:0000256" key="2">
    <source>
        <dbReference type="ARBA" id="ARBA00022603"/>
    </source>
</evidence>
<evidence type="ECO:0000256" key="6">
    <source>
        <dbReference type="SAM" id="MobiDB-lite"/>
    </source>
</evidence>
<dbReference type="Pfam" id="PF00145">
    <property type="entry name" value="DNA_methylase"/>
    <property type="match status" value="2"/>
</dbReference>
<dbReference type="EMBL" id="JAVRRF010000008">
    <property type="protein sequence ID" value="KAK5062222.1"/>
    <property type="molecule type" value="Genomic_DNA"/>
</dbReference>
<dbReference type="Gene3D" id="3.40.50.150">
    <property type="entry name" value="Vaccinia Virus protein VP39"/>
    <property type="match status" value="1"/>
</dbReference>
<proteinExistence type="inferred from homology"/>
<dbReference type="InterPro" id="IPR018117">
    <property type="entry name" value="C5_DNA_meth_AS"/>
</dbReference>
<dbReference type="InterPro" id="IPR029063">
    <property type="entry name" value="SAM-dependent_MTases_sf"/>
</dbReference>
<dbReference type="PANTHER" id="PTHR10629">
    <property type="entry name" value="CYTOSINE-SPECIFIC METHYLTRANSFERASE"/>
    <property type="match status" value="1"/>
</dbReference>